<protein>
    <recommendedName>
        <fullName evidence="2">NAD-dependent epimerase/dehydratase domain-containing protein</fullName>
    </recommendedName>
</protein>
<reference evidence="3" key="1">
    <citation type="submission" date="2020-01" db="EMBL/GenBank/DDBJ databases">
        <authorList>
            <person name="Meier V. D."/>
            <person name="Meier V D."/>
        </authorList>
    </citation>
    <scope>NUCLEOTIDE SEQUENCE</scope>
    <source>
        <strain evidence="3">HLG_WM_MAG_03</strain>
    </source>
</reference>
<proteinExistence type="inferred from homology"/>
<dbReference type="Pfam" id="PF01370">
    <property type="entry name" value="Epimerase"/>
    <property type="match status" value="1"/>
</dbReference>
<accession>A0A6S6RWJ5</accession>
<dbReference type="EMBL" id="CACVAR010000054">
    <property type="protein sequence ID" value="CAA6799658.1"/>
    <property type="molecule type" value="Genomic_DNA"/>
</dbReference>
<dbReference type="CDD" id="cd08946">
    <property type="entry name" value="SDR_e"/>
    <property type="match status" value="1"/>
</dbReference>
<gene>
    <name evidence="3" type="ORF">HELGO_WM31313</name>
</gene>
<evidence type="ECO:0000313" key="3">
    <source>
        <dbReference type="EMBL" id="CAA6799658.1"/>
    </source>
</evidence>
<evidence type="ECO:0000256" key="1">
    <source>
        <dbReference type="ARBA" id="ARBA00007637"/>
    </source>
</evidence>
<comment type="similarity">
    <text evidence="1">Belongs to the NAD(P)-dependent epimerase/dehydratase family.</text>
</comment>
<name>A0A6S6RWJ5_9BACT</name>
<feature type="domain" description="NAD-dependent epimerase/dehydratase" evidence="2">
    <location>
        <begin position="5"/>
        <end position="214"/>
    </location>
</feature>
<dbReference type="AlphaFoldDB" id="A0A6S6RWJ5"/>
<dbReference type="PANTHER" id="PTHR43000">
    <property type="entry name" value="DTDP-D-GLUCOSE 4,6-DEHYDRATASE-RELATED"/>
    <property type="match status" value="1"/>
</dbReference>
<dbReference type="SUPFAM" id="SSF51735">
    <property type="entry name" value="NAD(P)-binding Rossmann-fold domains"/>
    <property type="match status" value="1"/>
</dbReference>
<dbReference type="Gene3D" id="3.40.50.720">
    <property type="entry name" value="NAD(P)-binding Rossmann-like Domain"/>
    <property type="match status" value="1"/>
</dbReference>
<evidence type="ECO:0000259" key="2">
    <source>
        <dbReference type="Pfam" id="PF01370"/>
    </source>
</evidence>
<dbReference type="InterPro" id="IPR036291">
    <property type="entry name" value="NAD(P)-bd_dom_sf"/>
</dbReference>
<dbReference type="InterPro" id="IPR001509">
    <property type="entry name" value="Epimerase_deHydtase"/>
</dbReference>
<organism evidence="3">
    <name type="scientific">uncultured Sulfurovum sp</name>
    <dbReference type="NCBI Taxonomy" id="269237"/>
    <lineage>
        <taxon>Bacteria</taxon>
        <taxon>Pseudomonadati</taxon>
        <taxon>Campylobacterota</taxon>
        <taxon>Epsilonproteobacteria</taxon>
        <taxon>Campylobacterales</taxon>
        <taxon>Sulfurovaceae</taxon>
        <taxon>Sulfurovum</taxon>
        <taxon>environmental samples</taxon>
    </lineage>
</organism>
<sequence>MSRTLVVGGNGYIGSHLKKRFPNFVYVGRQEFDLLNKDEIVKYCKNIQINICIVLSATISYEENLNFLEEPFTTNITGLNNLLSTLKEEHKDIKIIYFSSMTVYGDENFLPVTEDAYLAPLHSYGLSKVYAESLVKYYNLKSVIIRIPGIYGGDRKSGLIYNVISKMMQDKEVSIETQNLGYWETLHIDDMLDMFSDFLDKYRYSEKYEVFNIAYGEKTDIVETVHFIAKQLESNSKVDVTKKYKDLYLSNDKILKFINPPMTYKDRLILYINEIK</sequence>